<keyword evidence="3" id="KW-0548">Nucleotidyltransferase</keyword>
<evidence type="ECO:0000259" key="2">
    <source>
        <dbReference type="PROSITE" id="PS50878"/>
    </source>
</evidence>
<dbReference type="InterPro" id="IPR000477">
    <property type="entry name" value="RT_dom"/>
</dbReference>
<keyword evidence="3" id="KW-0808">Transferase</keyword>
<dbReference type="AlphaFoldDB" id="A6YE98"/>
<dbReference type="RefSeq" id="YP_001315110.1">
    <property type="nucleotide sequence ID" value="NC_009630.1"/>
</dbReference>
<feature type="domain" description="Reverse transcriptase" evidence="2">
    <location>
        <begin position="345"/>
        <end position="634"/>
    </location>
</feature>
<dbReference type="InterPro" id="IPR043502">
    <property type="entry name" value="DNA/RNA_pol_sf"/>
</dbReference>
<dbReference type="Pfam" id="PF00078">
    <property type="entry name" value="RVT_1"/>
    <property type="match status" value="1"/>
</dbReference>
<geneLocation type="mitochondrion" evidence="3"/>
<dbReference type="PROSITE" id="PS50878">
    <property type="entry name" value="RT_POL"/>
    <property type="match status" value="1"/>
</dbReference>
<dbReference type="PANTHER" id="PTHR34047">
    <property type="entry name" value="NUCLEAR INTRON MATURASE 1, MITOCHONDRIAL-RELATED"/>
    <property type="match status" value="1"/>
</dbReference>
<dbReference type="InterPro" id="IPR051083">
    <property type="entry name" value="GrpII_Intron_Splice-Mob/Def"/>
</dbReference>
<dbReference type="GO" id="GO:0006397">
    <property type="term" value="P:mRNA processing"/>
    <property type="evidence" value="ECO:0007669"/>
    <property type="project" value="InterPro"/>
</dbReference>
<dbReference type="SUPFAM" id="SSF56672">
    <property type="entry name" value="DNA/RNA polymerases"/>
    <property type="match status" value="1"/>
</dbReference>
<dbReference type="CDD" id="cd01651">
    <property type="entry name" value="RT_G2_intron"/>
    <property type="match status" value="1"/>
</dbReference>
<keyword evidence="1" id="KW-0732">Signal</keyword>
<dbReference type="GeneID" id="5309878"/>
<feature type="chain" id="PRO_5002703012" evidence="1">
    <location>
        <begin position="24"/>
        <end position="845"/>
    </location>
</feature>
<dbReference type="InterPro" id="IPR024937">
    <property type="entry name" value="Domain_X"/>
</dbReference>
<feature type="signal peptide" evidence="1">
    <location>
        <begin position="1"/>
        <end position="23"/>
    </location>
</feature>
<protein>
    <submittedName>
        <fullName evidence="3">Putative reverse transcriptase and intron maturase</fullName>
    </submittedName>
</protein>
<organism evidence="3">
    <name type="scientific">Chlorokybus atmophyticus</name>
    <name type="common">Soil alga</name>
    <dbReference type="NCBI Taxonomy" id="3144"/>
    <lineage>
        <taxon>Eukaryota</taxon>
        <taxon>Viridiplantae</taxon>
        <taxon>Streptophyta</taxon>
        <taxon>Chlorokybophyceae</taxon>
        <taxon>Chlorokybales</taxon>
        <taxon>Chlorokybaceae</taxon>
        <taxon>Chlorokybus</taxon>
    </lineage>
</organism>
<accession>A6YE98</accession>
<evidence type="ECO:0000256" key="1">
    <source>
        <dbReference type="SAM" id="SignalP"/>
    </source>
</evidence>
<dbReference type="GO" id="GO:0005739">
    <property type="term" value="C:mitochondrion"/>
    <property type="evidence" value="ECO:0007669"/>
    <property type="project" value="UniProtKB-ARBA"/>
</dbReference>
<dbReference type="GO" id="GO:0003964">
    <property type="term" value="F:RNA-directed DNA polymerase activity"/>
    <property type="evidence" value="ECO:0007669"/>
    <property type="project" value="UniProtKB-KW"/>
</dbReference>
<proteinExistence type="predicted"/>
<sequence>MLLTVAAKWTWLTPSLAITGATAEWITTACHEKESLDLISLKISPDHSFELELNGNRKREVGADKPVVHYRSICKNKYTVSPQGPDAIKTSRTLTILGTPVQYEPKNQTLNSNFTRREAIKRNCTKPHQQRWINEKYRFPSGHLILPLSVKFLPLGGSFLPGCSGSLFVKEYGVTTHGGTGETRKDMGYFVWQRAHSTRLLERDLVRGKRLFTSTVVGKEAEGKGPKSMDVKKDIAYSNRVQKGKVLSDDTIDTRYNFKVESIVRTTQITDRNSGYRSTYAERLHTLWKLSSSPHFQPSGLWKLVRDINLWIAAYKKLAPNPGSLTKSGAGGKIDGTSLKSLEWLRDRVSEGKFQFGRSEKVYTLKPKVGNGIPLDIPEFQDRLVQEVVRTILEVLYEPQFLESSHGFRPNKSQHTAMVDVRQKFKGVVWCIKGDISKSFDTIDKKKLITQMRKKVKDEKFCHLIYKGLKSRLLMPEGIMEVLKKGISQKGICSPLLCNIALHQLDLFIERLKKIVNKVDSSHIVSQPYQSQMVPQRERAAIGTGDWRGAIKAIKMARKMGYGDHQDPNLRRLTYVRYADDFLIGVTGPKKLAERIGELVSRFLKIRLNLTLNQEKIVISKLSGKKIPFLGFQIYQPPLKEFTSTQKVGKQNTSFAKMRKIEQVRYGDIHIYADTQYVINHLAEQGFCDKRGFSKPNFRYYQDPQSFTVNKIRSILHRIDNYYTICKNRRRFISRIMKILRGSICKTFAAKYKLKSQRAVYKIAGKDLSNPIKPPNKTKTVAALHCTALHCTALHCTALHCTALHCTALHCTALHCTALHCTALHCTALHCTALHCTALHEWRLR</sequence>
<dbReference type="Pfam" id="PF01348">
    <property type="entry name" value="Intron_maturas2"/>
    <property type="match status" value="1"/>
</dbReference>
<keyword evidence="3" id="KW-0695">RNA-directed DNA polymerase</keyword>
<keyword evidence="3" id="KW-0496">Mitochondrion</keyword>
<reference evidence="3" key="1">
    <citation type="journal article" date="2007" name="BMC Genomics">
        <title>An unexpectedly large and loosely packed mitochondrial genome in the charophycean green alga Chlorokybus atmophyticus.</title>
        <authorList>
            <person name="Turmel M."/>
            <person name="Otis C."/>
            <person name="Lemieux C."/>
        </authorList>
    </citation>
    <scope>NUCLEOTIDE SEQUENCE</scope>
    <source>
        <strain evidence="3">SAG 48.80</strain>
    </source>
</reference>
<dbReference type="EMBL" id="EF463011">
    <property type="protein sequence ID" value="ABO15138.1"/>
    <property type="molecule type" value="Genomic_DNA"/>
</dbReference>
<evidence type="ECO:0000313" key="3">
    <source>
        <dbReference type="EMBL" id="ABO15138.1"/>
    </source>
</evidence>
<name>A6YE98_CHLAT</name>
<gene>
    <name evidence="3" type="primary">orf845</name>
</gene>
<dbReference type="PANTHER" id="PTHR34047:SF2">
    <property type="entry name" value="NUCLEAR INTRON MATURASE 1, MITOCHONDRIAL"/>
    <property type="match status" value="1"/>
</dbReference>